<accession>W6YN22</accession>
<feature type="region of interest" description="Disordered" evidence="1">
    <location>
        <begin position="45"/>
        <end position="64"/>
    </location>
</feature>
<keyword evidence="3" id="KW-1185">Reference proteome</keyword>
<sequence length="100" mass="11396">KGSPNTNAPTKRQVWLQDGQITSSGYRYFRVRHPVATLAPLFYRGTPKEKGGQTPLRCNRPTPLELRNMSNRRNLKPRLVELLAQTQNDAGLLELFALKH</sequence>
<protein>
    <submittedName>
        <fullName evidence="2">Uncharacterized protein</fullName>
    </submittedName>
</protein>
<proteinExistence type="predicted"/>
<name>W6YN22_COCC2</name>
<dbReference type="AlphaFoldDB" id="W6YN22"/>
<dbReference type="GeneID" id="19152249"/>
<dbReference type="HOGENOM" id="CLU_2312696_0_0_1"/>
<gene>
    <name evidence="2" type="ORF">COCCADRAFT_86887</name>
</gene>
<evidence type="ECO:0000313" key="3">
    <source>
        <dbReference type="Proteomes" id="UP000053841"/>
    </source>
</evidence>
<dbReference type="RefSeq" id="XP_007708775.1">
    <property type="nucleotide sequence ID" value="XM_007710585.1"/>
</dbReference>
<feature type="non-terminal residue" evidence="2">
    <location>
        <position position="1"/>
    </location>
</feature>
<dbReference type="Proteomes" id="UP000053841">
    <property type="component" value="Unassembled WGS sequence"/>
</dbReference>
<dbReference type="KEGG" id="bze:COCCADRAFT_86887"/>
<organism evidence="2 3">
    <name type="scientific">Cochliobolus carbonum (strain 26-R-13)</name>
    <name type="common">Maize leaf spot fungus</name>
    <name type="synonym">Bipolaris zeicola</name>
    <dbReference type="NCBI Taxonomy" id="930089"/>
    <lineage>
        <taxon>Eukaryota</taxon>
        <taxon>Fungi</taxon>
        <taxon>Dikarya</taxon>
        <taxon>Ascomycota</taxon>
        <taxon>Pezizomycotina</taxon>
        <taxon>Dothideomycetes</taxon>
        <taxon>Pleosporomycetidae</taxon>
        <taxon>Pleosporales</taxon>
        <taxon>Pleosporineae</taxon>
        <taxon>Pleosporaceae</taxon>
        <taxon>Bipolaris</taxon>
    </lineage>
</organism>
<evidence type="ECO:0000313" key="2">
    <source>
        <dbReference type="EMBL" id="EUC36924.1"/>
    </source>
</evidence>
<reference evidence="2 3" key="1">
    <citation type="journal article" date="2013" name="PLoS Genet.">
        <title>Comparative genome structure, secondary metabolite, and effector coding capacity across Cochliobolus pathogens.</title>
        <authorList>
            <person name="Condon B.J."/>
            <person name="Leng Y."/>
            <person name="Wu D."/>
            <person name="Bushley K.E."/>
            <person name="Ohm R.A."/>
            <person name="Otillar R."/>
            <person name="Martin J."/>
            <person name="Schackwitz W."/>
            <person name="Grimwood J."/>
            <person name="MohdZainudin N."/>
            <person name="Xue C."/>
            <person name="Wang R."/>
            <person name="Manning V.A."/>
            <person name="Dhillon B."/>
            <person name="Tu Z.J."/>
            <person name="Steffenson B.J."/>
            <person name="Salamov A."/>
            <person name="Sun H."/>
            <person name="Lowry S."/>
            <person name="LaButti K."/>
            <person name="Han J."/>
            <person name="Copeland A."/>
            <person name="Lindquist E."/>
            <person name="Barry K."/>
            <person name="Schmutz J."/>
            <person name="Baker S.E."/>
            <person name="Ciuffetti L.M."/>
            <person name="Grigoriev I.V."/>
            <person name="Zhong S."/>
            <person name="Turgeon B.G."/>
        </authorList>
    </citation>
    <scope>NUCLEOTIDE SEQUENCE [LARGE SCALE GENOMIC DNA]</scope>
    <source>
        <strain evidence="2 3">26-R-13</strain>
    </source>
</reference>
<dbReference type="EMBL" id="KI964556">
    <property type="protein sequence ID" value="EUC36924.1"/>
    <property type="molecule type" value="Genomic_DNA"/>
</dbReference>
<evidence type="ECO:0000256" key="1">
    <source>
        <dbReference type="SAM" id="MobiDB-lite"/>
    </source>
</evidence>